<sequence length="90" mass="10232">MQTMLSIKIDKKLKKKAHEVAHALGVSLNAVINQNIKEFVDVRQVTFTDHPMPNKKTQKLLDRLLADSKANRNFVGPFDTAEEMIKSLRS</sequence>
<organism evidence="1 2">
    <name type="scientific">Candidatus Taylorbacteria bacterium RIFCSPLOWO2_12_FULL_43_20</name>
    <dbReference type="NCBI Taxonomy" id="1802332"/>
    <lineage>
        <taxon>Bacteria</taxon>
        <taxon>Candidatus Tayloriibacteriota</taxon>
    </lineage>
</organism>
<evidence type="ECO:0000313" key="1">
    <source>
        <dbReference type="EMBL" id="OHA41604.1"/>
    </source>
</evidence>
<accession>A0A1G2NZT6</accession>
<evidence type="ECO:0000313" key="2">
    <source>
        <dbReference type="Proteomes" id="UP000177269"/>
    </source>
</evidence>
<dbReference type="GO" id="GO:0006355">
    <property type="term" value="P:regulation of DNA-templated transcription"/>
    <property type="evidence" value="ECO:0007669"/>
    <property type="project" value="InterPro"/>
</dbReference>
<gene>
    <name evidence="1" type="ORF">A3G52_00665</name>
</gene>
<reference evidence="1 2" key="1">
    <citation type="journal article" date="2016" name="Nat. Commun.">
        <title>Thousands of microbial genomes shed light on interconnected biogeochemical processes in an aquifer system.</title>
        <authorList>
            <person name="Anantharaman K."/>
            <person name="Brown C.T."/>
            <person name="Hug L.A."/>
            <person name="Sharon I."/>
            <person name="Castelle C.J."/>
            <person name="Probst A.J."/>
            <person name="Thomas B.C."/>
            <person name="Singh A."/>
            <person name="Wilkins M.J."/>
            <person name="Karaoz U."/>
            <person name="Brodie E.L."/>
            <person name="Williams K.H."/>
            <person name="Hubbard S.S."/>
            <person name="Banfield J.F."/>
        </authorList>
    </citation>
    <scope>NUCLEOTIDE SEQUENCE [LARGE SCALE GENOMIC DNA]</scope>
</reference>
<dbReference type="Proteomes" id="UP000177269">
    <property type="component" value="Unassembled WGS sequence"/>
</dbReference>
<protein>
    <recommendedName>
        <fullName evidence="3">Damage-inducible protein J</fullName>
    </recommendedName>
</protein>
<proteinExistence type="predicted"/>
<dbReference type="AlphaFoldDB" id="A0A1G2NZT6"/>
<dbReference type="InterPro" id="IPR013321">
    <property type="entry name" value="Arc_rbn_hlx_hlx"/>
</dbReference>
<evidence type="ECO:0008006" key="3">
    <source>
        <dbReference type="Google" id="ProtNLM"/>
    </source>
</evidence>
<comment type="caution">
    <text evidence="1">The sequence shown here is derived from an EMBL/GenBank/DDBJ whole genome shotgun (WGS) entry which is preliminary data.</text>
</comment>
<dbReference type="EMBL" id="MHSK01000030">
    <property type="protein sequence ID" value="OHA41604.1"/>
    <property type="molecule type" value="Genomic_DNA"/>
</dbReference>
<dbReference type="Gene3D" id="1.10.1220.10">
    <property type="entry name" value="Met repressor-like"/>
    <property type="match status" value="1"/>
</dbReference>
<name>A0A1G2NZT6_9BACT</name>